<comment type="caution">
    <text evidence="10">The sequence shown here is derived from an EMBL/GenBank/DDBJ whole genome shotgun (WGS) entry which is preliminary data.</text>
</comment>
<dbReference type="GeneID" id="85352034"/>
<feature type="region of interest" description="Disordered" evidence="8">
    <location>
        <begin position="464"/>
        <end position="500"/>
    </location>
</feature>
<dbReference type="InterPro" id="IPR017441">
    <property type="entry name" value="Protein_kinase_ATP_BS"/>
</dbReference>
<evidence type="ECO:0000256" key="3">
    <source>
        <dbReference type="ARBA" id="ARBA00022777"/>
    </source>
</evidence>
<keyword evidence="2 7" id="KW-0547">Nucleotide-binding</keyword>
<dbReference type="AlphaFoldDB" id="A0AA39TRB6"/>
<dbReference type="EMBL" id="JAUEPS010000011">
    <property type="protein sequence ID" value="KAK0461294.1"/>
    <property type="molecule type" value="Genomic_DNA"/>
</dbReference>
<keyword evidence="3 10" id="KW-0418">Kinase</keyword>
<protein>
    <recommendedName>
        <fullName evidence="6">mitogen-activated protein kinase kinase</fullName>
        <ecNumber evidence="6">2.7.12.2</ecNumber>
    </recommendedName>
</protein>
<dbReference type="FunFam" id="1.10.510.10:FF:000263">
    <property type="entry name" value="MAP kinase skh1/pek1"/>
    <property type="match status" value="1"/>
</dbReference>
<evidence type="ECO:0000313" key="10">
    <source>
        <dbReference type="EMBL" id="KAK0461294.1"/>
    </source>
</evidence>
<feature type="region of interest" description="Disordered" evidence="8">
    <location>
        <begin position="134"/>
        <end position="157"/>
    </location>
</feature>
<reference evidence="10" key="1">
    <citation type="submission" date="2023-06" db="EMBL/GenBank/DDBJ databases">
        <authorList>
            <consortium name="Lawrence Berkeley National Laboratory"/>
            <person name="Ahrendt S."/>
            <person name="Sahu N."/>
            <person name="Indic B."/>
            <person name="Wong-Bajracharya J."/>
            <person name="Merenyi Z."/>
            <person name="Ke H.-M."/>
            <person name="Monk M."/>
            <person name="Kocsube S."/>
            <person name="Drula E."/>
            <person name="Lipzen A."/>
            <person name="Balint B."/>
            <person name="Henrissat B."/>
            <person name="Andreopoulos B."/>
            <person name="Martin F.M."/>
            <person name="Harder C.B."/>
            <person name="Rigling D."/>
            <person name="Ford K.L."/>
            <person name="Foster G.D."/>
            <person name="Pangilinan J."/>
            <person name="Papanicolaou A."/>
            <person name="Barry K."/>
            <person name="LaButti K."/>
            <person name="Viragh M."/>
            <person name="Koriabine M."/>
            <person name="Yan M."/>
            <person name="Riley R."/>
            <person name="Champramary S."/>
            <person name="Plett K.L."/>
            <person name="Tsai I.J."/>
            <person name="Slot J."/>
            <person name="Sipos G."/>
            <person name="Plett J."/>
            <person name="Nagy L.G."/>
            <person name="Grigoriev I.V."/>
        </authorList>
    </citation>
    <scope>NUCLEOTIDE SEQUENCE</scope>
    <source>
        <strain evidence="10">CCBAS 213</strain>
    </source>
</reference>
<evidence type="ECO:0000256" key="2">
    <source>
        <dbReference type="ARBA" id="ARBA00022741"/>
    </source>
</evidence>
<feature type="binding site" evidence="7">
    <location>
        <position position="202"/>
    </location>
    <ligand>
        <name>ATP</name>
        <dbReference type="ChEBI" id="CHEBI:30616"/>
    </ligand>
</feature>
<comment type="similarity">
    <text evidence="5">Belongs to the protein kinase superfamily. STE Ser/Thr protein kinase family. MAP kinase kinase subfamily.</text>
</comment>
<dbReference type="Pfam" id="PF00069">
    <property type="entry name" value="Pkinase"/>
    <property type="match status" value="1"/>
</dbReference>
<dbReference type="GO" id="GO:0004708">
    <property type="term" value="F:MAP kinase kinase activity"/>
    <property type="evidence" value="ECO:0007669"/>
    <property type="project" value="UniProtKB-EC"/>
</dbReference>
<evidence type="ECO:0000256" key="4">
    <source>
        <dbReference type="ARBA" id="ARBA00022840"/>
    </source>
</evidence>
<sequence>MQTHSRPMGPRSFRSASPAPPVNLPETAPLNIRKARMPDTLSPPRLVIPKPKPVIKVSIPASNGSDNSTSGDSPVYDYYGGPRVNSSTKALNPPDDMTIRPPSIDTTRPALTQKPSEPIDEVRTLLTDLTIRTTSSSASDFQPEDDAIPTQKSPSLPWSDDVLEQIASLGEGAGGAVHKVRDKRTGKIMARKTITTRGAPMKQLLRELSIISSTEHINIILFHGAYISPSSSEVKILMELCEGGSLEAIGKRIKERDAVVGEKIAGRIAEGVLQGLAYLHRKKTIHRDIKPSNILLSREGIVKLCDFGVSGELIDSMAGTFTGTSMYMAPERICGHEYTIRSDVWSTGISLLELVQNRFPFPNDLPPIELMMYITTGEPPRLEDGGGLQWSDDMKDFIKETLTVDAMARPKPQDMLEHPWIVGVMKQEVHMARWIRQVWGWPKSSRRSRDQFSSFAMMMMMSNKLTVKKRTNSRPSSSQRTDSSGGSPGGLDSSPNISST</sequence>
<dbReference type="InterPro" id="IPR011009">
    <property type="entry name" value="Kinase-like_dom_sf"/>
</dbReference>
<dbReference type="GO" id="GO:0005524">
    <property type="term" value="F:ATP binding"/>
    <property type="evidence" value="ECO:0007669"/>
    <property type="project" value="UniProtKB-UniRule"/>
</dbReference>
<evidence type="ECO:0000313" key="11">
    <source>
        <dbReference type="Proteomes" id="UP001175211"/>
    </source>
</evidence>
<evidence type="ECO:0000256" key="7">
    <source>
        <dbReference type="PROSITE-ProRule" id="PRU10141"/>
    </source>
</evidence>
<accession>A0AA39TRB6</accession>
<gene>
    <name evidence="10" type="ORF">EV420DRAFT_1306097</name>
</gene>
<dbReference type="Gene3D" id="1.10.510.10">
    <property type="entry name" value="Transferase(Phosphotransferase) domain 1"/>
    <property type="match status" value="1"/>
</dbReference>
<feature type="compositionally biased region" description="Low complexity" evidence="8">
    <location>
        <begin position="473"/>
        <end position="500"/>
    </location>
</feature>
<dbReference type="RefSeq" id="XP_060333191.1">
    <property type="nucleotide sequence ID" value="XM_060468486.1"/>
</dbReference>
<dbReference type="PANTHER" id="PTHR48013:SF6">
    <property type="entry name" value="MAP KINASE KINASE MKK1_SSP32-RELATED"/>
    <property type="match status" value="1"/>
</dbReference>
<dbReference type="EC" id="2.7.12.2" evidence="6"/>
<dbReference type="PROSITE" id="PS50011">
    <property type="entry name" value="PROTEIN_KINASE_DOM"/>
    <property type="match status" value="1"/>
</dbReference>
<dbReference type="GO" id="GO:0000196">
    <property type="term" value="P:cell integrity MAPK cascade"/>
    <property type="evidence" value="ECO:0007669"/>
    <property type="project" value="TreeGrafter"/>
</dbReference>
<keyword evidence="1" id="KW-0808">Transferase</keyword>
<feature type="compositionally biased region" description="Polar residues" evidence="8">
    <location>
        <begin position="104"/>
        <end position="115"/>
    </location>
</feature>
<evidence type="ECO:0000256" key="8">
    <source>
        <dbReference type="SAM" id="MobiDB-lite"/>
    </source>
</evidence>
<dbReference type="GO" id="GO:0060237">
    <property type="term" value="P:regulation of fungal-type cell wall organization"/>
    <property type="evidence" value="ECO:0007669"/>
    <property type="project" value="TreeGrafter"/>
</dbReference>
<proteinExistence type="inferred from homology"/>
<dbReference type="Proteomes" id="UP001175211">
    <property type="component" value="Unassembled WGS sequence"/>
</dbReference>
<dbReference type="PROSITE" id="PS00107">
    <property type="entry name" value="PROTEIN_KINASE_ATP"/>
    <property type="match status" value="1"/>
</dbReference>
<feature type="domain" description="Protein kinase" evidence="9">
    <location>
        <begin position="163"/>
        <end position="421"/>
    </location>
</feature>
<feature type="region of interest" description="Disordered" evidence="8">
    <location>
        <begin position="85"/>
        <end position="115"/>
    </location>
</feature>
<name>A0AA39TRB6_ARMTA</name>
<dbReference type="InterPro" id="IPR000719">
    <property type="entry name" value="Prot_kinase_dom"/>
</dbReference>
<evidence type="ECO:0000256" key="6">
    <source>
        <dbReference type="ARBA" id="ARBA00038999"/>
    </source>
</evidence>
<feature type="region of interest" description="Disordered" evidence="8">
    <location>
        <begin position="1"/>
        <end position="48"/>
    </location>
</feature>
<dbReference type="PANTHER" id="PTHR48013">
    <property type="entry name" value="DUAL SPECIFICITY MITOGEN-ACTIVATED PROTEIN KINASE KINASE 5-RELATED"/>
    <property type="match status" value="1"/>
</dbReference>
<organism evidence="10 11">
    <name type="scientific">Armillaria tabescens</name>
    <name type="common">Ringless honey mushroom</name>
    <name type="synonym">Agaricus tabescens</name>
    <dbReference type="NCBI Taxonomy" id="1929756"/>
    <lineage>
        <taxon>Eukaryota</taxon>
        <taxon>Fungi</taxon>
        <taxon>Dikarya</taxon>
        <taxon>Basidiomycota</taxon>
        <taxon>Agaricomycotina</taxon>
        <taxon>Agaricomycetes</taxon>
        <taxon>Agaricomycetidae</taxon>
        <taxon>Agaricales</taxon>
        <taxon>Marasmiineae</taxon>
        <taxon>Physalacriaceae</taxon>
        <taxon>Desarmillaria</taxon>
    </lineage>
</organism>
<dbReference type="SMART" id="SM00220">
    <property type="entry name" value="S_TKc"/>
    <property type="match status" value="1"/>
</dbReference>
<dbReference type="SUPFAM" id="SSF56112">
    <property type="entry name" value="Protein kinase-like (PK-like)"/>
    <property type="match status" value="1"/>
</dbReference>
<dbReference type="Gene3D" id="3.30.200.20">
    <property type="entry name" value="Phosphorylase Kinase, domain 1"/>
    <property type="match status" value="1"/>
</dbReference>
<evidence type="ECO:0000256" key="5">
    <source>
        <dbReference type="ARBA" id="ARBA00038035"/>
    </source>
</evidence>
<evidence type="ECO:0000259" key="9">
    <source>
        <dbReference type="PROSITE" id="PS50011"/>
    </source>
</evidence>
<keyword evidence="4 7" id="KW-0067">ATP-binding</keyword>
<keyword evidence="11" id="KW-1185">Reference proteome</keyword>
<evidence type="ECO:0000256" key="1">
    <source>
        <dbReference type="ARBA" id="ARBA00022679"/>
    </source>
</evidence>